<comment type="caution">
    <text evidence="2">The sequence shown here is derived from an EMBL/GenBank/DDBJ whole genome shotgun (WGS) entry which is preliminary data.</text>
</comment>
<proteinExistence type="predicted"/>
<gene>
    <name evidence="2" type="ORF">CCMP2556_LOCUS28024</name>
</gene>
<dbReference type="Proteomes" id="UP001642484">
    <property type="component" value="Unassembled WGS sequence"/>
</dbReference>
<feature type="chain" id="PRO_5045194516" description="Secreted protein" evidence="1">
    <location>
        <begin position="17"/>
        <end position="99"/>
    </location>
</feature>
<sequence length="99" mass="10963">MSVVRLLSAWTAFVLSVSQAPQDAKLLEYEVKACKHTSLPSSLETRAFTTYTGEVHVHDVFGLPSTVKRMIIGLFRPSRGRAVLGSGGTMGREKWLERL</sequence>
<organism evidence="2 3">
    <name type="scientific">Durusdinium trenchii</name>
    <dbReference type="NCBI Taxonomy" id="1381693"/>
    <lineage>
        <taxon>Eukaryota</taxon>
        <taxon>Sar</taxon>
        <taxon>Alveolata</taxon>
        <taxon>Dinophyceae</taxon>
        <taxon>Suessiales</taxon>
        <taxon>Symbiodiniaceae</taxon>
        <taxon>Durusdinium</taxon>
    </lineage>
</organism>
<evidence type="ECO:0008006" key="4">
    <source>
        <dbReference type="Google" id="ProtNLM"/>
    </source>
</evidence>
<protein>
    <recommendedName>
        <fullName evidence="4">Secreted protein</fullName>
    </recommendedName>
</protein>
<keyword evidence="1" id="KW-0732">Signal</keyword>
<evidence type="ECO:0000256" key="1">
    <source>
        <dbReference type="SAM" id="SignalP"/>
    </source>
</evidence>
<evidence type="ECO:0000313" key="2">
    <source>
        <dbReference type="EMBL" id="CAK9056589.1"/>
    </source>
</evidence>
<feature type="signal peptide" evidence="1">
    <location>
        <begin position="1"/>
        <end position="16"/>
    </location>
</feature>
<keyword evidence="3" id="KW-1185">Reference proteome</keyword>
<accession>A0ABP0N2Q2</accession>
<reference evidence="2 3" key="1">
    <citation type="submission" date="2024-02" db="EMBL/GenBank/DDBJ databases">
        <authorList>
            <person name="Chen Y."/>
            <person name="Shah S."/>
            <person name="Dougan E. K."/>
            <person name="Thang M."/>
            <person name="Chan C."/>
        </authorList>
    </citation>
    <scope>NUCLEOTIDE SEQUENCE [LARGE SCALE GENOMIC DNA]</scope>
</reference>
<name>A0ABP0N2Q2_9DINO</name>
<evidence type="ECO:0000313" key="3">
    <source>
        <dbReference type="Proteomes" id="UP001642484"/>
    </source>
</evidence>
<dbReference type="EMBL" id="CAXAMN010020779">
    <property type="protein sequence ID" value="CAK9056589.1"/>
    <property type="molecule type" value="Genomic_DNA"/>
</dbReference>